<dbReference type="Proteomes" id="UP000012073">
    <property type="component" value="Unassembled WGS sequence"/>
</dbReference>
<gene>
    <name evidence="2" type="ORF">CHC_T00003512001</name>
</gene>
<dbReference type="GeneID" id="17322475"/>
<dbReference type="RefSeq" id="XP_005714760.1">
    <property type="nucleotide sequence ID" value="XM_005714703.1"/>
</dbReference>
<feature type="region of interest" description="Disordered" evidence="1">
    <location>
        <begin position="1"/>
        <end position="46"/>
    </location>
</feature>
<organism evidence="2 3">
    <name type="scientific">Chondrus crispus</name>
    <name type="common">Carrageen Irish moss</name>
    <name type="synonym">Polymorpha crispa</name>
    <dbReference type="NCBI Taxonomy" id="2769"/>
    <lineage>
        <taxon>Eukaryota</taxon>
        <taxon>Rhodophyta</taxon>
        <taxon>Florideophyceae</taxon>
        <taxon>Rhodymeniophycidae</taxon>
        <taxon>Gigartinales</taxon>
        <taxon>Gigartinaceae</taxon>
        <taxon>Chondrus</taxon>
    </lineage>
</organism>
<feature type="compositionally biased region" description="Basic and acidic residues" evidence="1">
    <location>
        <begin position="1"/>
        <end position="15"/>
    </location>
</feature>
<name>R7QBY6_CHOCR</name>
<evidence type="ECO:0000313" key="3">
    <source>
        <dbReference type="Proteomes" id="UP000012073"/>
    </source>
</evidence>
<accession>R7QBY6</accession>
<evidence type="ECO:0000256" key="1">
    <source>
        <dbReference type="SAM" id="MobiDB-lite"/>
    </source>
</evidence>
<sequence length="226" mass="25529">MNRFLRDDSRSRNLEGDEQEKEESGDEKTAKRDKARALWKARQKSKTSLFLEDENSLSRFDIFGDADKSRSTHFREKLESACRPASLKDIDDRSKSGRDQNNTGKKRSSPWALDASVPEWERRNASMQQRQRKRQRSVSVGKWSFATRSGKDKPHTKTARSVSSGTGGSSLGSTYQALKPRVNSVMPKRSSTTNRVGRVPQRRPTKAPTTVRGLLKVLGGRAETDM</sequence>
<feature type="compositionally biased region" description="Basic and acidic residues" evidence="1">
    <location>
        <begin position="70"/>
        <end position="98"/>
    </location>
</feature>
<reference evidence="3" key="1">
    <citation type="journal article" date="2013" name="Proc. Natl. Acad. Sci. U.S.A.">
        <title>Genome structure and metabolic features in the red seaweed Chondrus crispus shed light on evolution of the Archaeplastida.</title>
        <authorList>
            <person name="Collen J."/>
            <person name="Porcel B."/>
            <person name="Carre W."/>
            <person name="Ball S.G."/>
            <person name="Chaparro C."/>
            <person name="Tonon T."/>
            <person name="Barbeyron T."/>
            <person name="Michel G."/>
            <person name="Noel B."/>
            <person name="Valentin K."/>
            <person name="Elias M."/>
            <person name="Artiguenave F."/>
            <person name="Arun A."/>
            <person name="Aury J.M."/>
            <person name="Barbosa-Neto J.F."/>
            <person name="Bothwell J.H."/>
            <person name="Bouget F.Y."/>
            <person name="Brillet L."/>
            <person name="Cabello-Hurtado F."/>
            <person name="Capella-Gutierrez S."/>
            <person name="Charrier B."/>
            <person name="Cladiere L."/>
            <person name="Cock J.M."/>
            <person name="Coelho S.M."/>
            <person name="Colleoni C."/>
            <person name="Czjzek M."/>
            <person name="Da Silva C."/>
            <person name="Delage L."/>
            <person name="Denoeud F."/>
            <person name="Deschamps P."/>
            <person name="Dittami S.M."/>
            <person name="Gabaldon T."/>
            <person name="Gachon C.M."/>
            <person name="Groisillier A."/>
            <person name="Herve C."/>
            <person name="Jabbari K."/>
            <person name="Katinka M."/>
            <person name="Kloareg B."/>
            <person name="Kowalczyk N."/>
            <person name="Labadie K."/>
            <person name="Leblanc C."/>
            <person name="Lopez P.J."/>
            <person name="McLachlan D.H."/>
            <person name="Meslet-Cladiere L."/>
            <person name="Moustafa A."/>
            <person name="Nehr Z."/>
            <person name="Nyvall Collen P."/>
            <person name="Panaud O."/>
            <person name="Partensky F."/>
            <person name="Poulain J."/>
            <person name="Rensing S.A."/>
            <person name="Rousvoal S."/>
            <person name="Samson G."/>
            <person name="Symeonidi A."/>
            <person name="Weissenbach J."/>
            <person name="Zambounis A."/>
            <person name="Wincker P."/>
            <person name="Boyen C."/>
        </authorList>
    </citation>
    <scope>NUCLEOTIDE SEQUENCE [LARGE SCALE GENOMIC DNA]</scope>
    <source>
        <strain evidence="3">cv. Stackhouse</strain>
    </source>
</reference>
<feature type="compositionally biased region" description="Basic and acidic residues" evidence="1">
    <location>
        <begin position="26"/>
        <end position="36"/>
    </location>
</feature>
<dbReference type="EMBL" id="HG001711">
    <property type="protein sequence ID" value="CDF34941.1"/>
    <property type="molecule type" value="Genomic_DNA"/>
</dbReference>
<dbReference type="KEGG" id="ccp:CHC_T00003512001"/>
<evidence type="ECO:0000313" key="2">
    <source>
        <dbReference type="EMBL" id="CDF34941.1"/>
    </source>
</evidence>
<keyword evidence="3" id="KW-1185">Reference proteome</keyword>
<feature type="region of interest" description="Disordered" evidence="1">
    <location>
        <begin position="70"/>
        <end position="210"/>
    </location>
</feature>
<dbReference type="AlphaFoldDB" id="R7QBY6"/>
<dbReference type="Gramene" id="CDF34941">
    <property type="protein sequence ID" value="CDF34941"/>
    <property type="gene ID" value="CHC_T00003512001"/>
</dbReference>
<proteinExistence type="predicted"/>
<feature type="compositionally biased region" description="Acidic residues" evidence="1">
    <location>
        <begin position="16"/>
        <end position="25"/>
    </location>
</feature>
<protein>
    <submittedName>
        <fullName evidence="2">Uncharacterized protein</fullName>
    </submittedName>
</protein>